<dbReference type="STRING" id="525365.HMPREF0548_2028"/>
<dbReference type="PANTHER" id="PTHR43033">
    <property type="entry name" value="TRNA(ILE)-LYSIDINE SYNTHASE-RELATED"/>
    <property type="match status" value="1"/>
</dbReference>
<evidence type="ECO:0000256" key="3">
    <source>
        <dbReference type="ARBA" id="ARBA00022741"/>
    </source>
</evidence>
<dbReference type="GO" id="GO:0005737">
    <property type="term" value="C:cytoplasm"/>
    <property type="evidence" value="ECO:0007669"/>
    <property type="project" value="UniProtKB-SubCell"/>
</dbReference>
<dbReference type="NCBIfam" id="TIGR02432">
    <property type="entry name" value="lysidine_TilS_N"/>
    <property type="match status" value="1"/>
</dbReference>
<dbReference type="EMBL" id="ACGU01000110">
    <property type="protein sequence ID" value="EEJ71085.1"/>
    <property type="molecule type" value="Genomic_DNA"/>
</dbReference>
<dbReference type="Gene3D" id="3.40.50.620">
    <property type="entry name" value="HUPs"/>
    <property type="match status" value="1"/>
</dbReference>
<dbReference type="RefSeq" id="WP_007126785.1">
    <property type="nucleotide sequence ID" value="NZ_AZFO01000003.1"/>
</dbReference>
<organism evidence="8 9">
    <name type="scientific">Lactobacillus ultunensis DSM 16047</name>
    <dbReference type="NCBI Taxonomy" id="525365"/>
    <lineage>
        <taxon>Bacteria</taxon>
        <taxon>Bacillati</taxon>
        <taxon>Bacillota</taxon>
        <taxon>Bacilli</taxon>
        <taxon>Lactobacillales</taxon>
        <taxon>Lactobacillaceae</taxon>
        <taxon>Lactobacillus</taxon>
    </lineage>
</organism>
<sequence length="425" mass="49689">MKIVDFFEENQIDLNDKKLLVASSAGPDSMALLDMLWGMQKKCNFAVIAAHFDHQLRVDSEKETEILKKYCRQKEIPFFSTKWLKSQQPQRGVEAAARHARYAFLTMVANEQNADYLLTAHHGDDLLENILLKFIRSGNPEEMNSLQAIGKMHGIKLLRPLLAYSKQELLDYDRTHEISFIIDSTNEEDETMRNRLRHHVVPLLKKENPALLHNALNFSQKMNKLVEMVDDRLTEIGTVEPFLGRAYRISEEKLANLTTDETTIFWQKAIWQKYHRRVNQNLGNFDVQKYQGYFYLFRKNMAKVVEPQTIKVDQEFIFQGRKLVLTTKRKENQKAIGDFWFNTNVNFSAGSLMVGYKLLLQNGQRVKAKKKFAENAIPLSLRALCLTIYVDDEPVFVEQTYQSQKWCKNGCHYYLYDFLKVYKDS</sequence>
<dbReference type="Pfam" id="PF01171">
    <property type="entry name" value="ATP_bind_3"/>
    <property type="match status" value="1"/>
</dbReference>
<reference evidence="8 9" key="1">
    <citation type="submission" date="2009-01" db="EMBL/GenBank/DDBJ databases">
        <authorList>
            <person name="Qin X."/>
            <person name="Bachman B."/>
            <person name="Battles P."/>
            <person name="Bell A."/>
            <person name="Bess C."/>
            <person name="Bickham C."/>
            <person name="Chaboub L."/>
            <person name="Chen D."/>
            <person name="Coyle M."/>
            <person name="Deiros D.R."/>
            <person name="Dinh H."/>
            <person name="Forbes L."/>
            <person name="Fowler G."/>
            <person name="Francisco L."/>
            <person name="Fu Q."/>
            <person name="Gubbala S."/>
            <person name="Hale W."/>
            <person name="Han Y."/>
            <person name="Hemphill L."/>
            <person name="Highlander S.K."/>
            <person name="Hirani K."/>
            <person name="Hogues M."/>
            <person name="Jackson L."/>
            <person name="Jakkamsetti A."/>
            <person name="Javaid M."/>
            <person name="Jiang H."/>
            <person name="Korchina V."/>
            <person name="Kovar C."/>
            <person name="Lara F."/>
            <person name="Lee S."/>
            <person name="Mata R."/>
            <person name="Mathew T."/>
            <person name="Moen C."/>
            <person name="Morales K."/>
            <person name="Munidasa M."/>
            <person name="Nazareth L."/>
            <person name="Ngo R."/>
            <person name="Nguyen L."/>
            <person name="Okwuonu G."/>
            <person name="Ongeri F."/>
            <person name="Patil S."/>
            <person name="Petrosino J."/>
            <person name="Pham C."/>
            <person name="Pham P."/>
            <person name="Pu L.-L."/>
            <person name="Puazo M."/>
            <person name="Raj R."/>
            <person name="Reid J."/>
            <person name="Rouhana J."/>
            <person name="Saada N."/>
            <person name="Shang Y."/>
            <person name="Simmons D."/>
            <person name="Thornton R."/>
            <person name="Warren J."/>
            <person name="Weissenberger G."/>
            <person name="Zhang J."/>
            <person name="Zhang L."/>
            <person name="Zhou C."/>
            <person name="Zhu D."/>
            <person name="Muzny D."/>
            <person name="Worley K."/>
            <person name="Gibbs R."/>
        </authorList>
    </citation>
    <scope>NUCLEOTIDE SEQUENCE [LARGE SCALE GENOMIC DNA]</scope>
    <source>
        <strain evidence="8 9">DSM 16047</strain>
    </source>
</reference>
<keyword evidence="3" id="KW-0547">Nucleotide-binding</keyword>
<dbReference type="CDD" id="cd01992">
    <property type="entry name" value="TilS_N"/>
    <property type="match status" value="1"/>
</dbReference>
<evidence type="ECO:0000256" key="1">
    <source>
        <dbReference type="ARBA" id="ARBA00022598"/>
    </source>
</evidence>
<dbReference type="SUPFAM" id="SSF52402">
    <property type="entry name" value="Adenine nucleotide alpha hydrolases-like"/>
    <property type="match status" value="1"/>
</dbReference>
<gene>
    <name evidence="6 8" type="primary">tilS</name>
    <name evidence="8" type="ORF">HMPREF0548_2028</name>
</gene>
<proteinExistence type="inferred from homology"/>
<dbReference type="InterPro" id="IPR012094">
    <property type="entry name" value="tRNA_Ile_lys_synt"/>
</dbReference>
<dbReference type="GO" id="GO:0005524">
    <property type="term" value="F:ATP binding"/>
    <property type="evidence" value="ECO:0007669"/>
    <property type="project" value="UniProtKB-KW"/>
</dbReference>
<evidence type="ECO:0000256" key="5">
    <source>
        <dbReference type="ARBA" id="ARBA00048539"/>
    </source>
</evidence>
<comment type="caution">
    <text evidence="6">Lacks conserved residue(s) required for the propagation of feature annotation.</text>
</comment>
<keyword evidence="2 6" id="KW-0819">tRNA processing</keyword>
<dbReference type="EC" id="6.3.4.19" evidence="6"/>
<dbReference type="eggNOG" id="COG0037">
    <property type="taxonomic scope" value="Bacteria"/>
</dbReference>
<dbReference type="GO" id="GO:0006400">
    <property type="term" value="P:tRNA modification"/>
    <property type="evidence" value="ECO:0007669"/>
    <property type="project" value="UniProtKB-UniRule"/>
</dbReference>
<dbReference type="PANTHER" id="PTHR43033:SF1">
    <property type="entry name" value="TRNA(ILE)-LYSIDINE SYNTHASE-RELATED"/>
    <property type="match status" value="1"/>
</dbReference>
<dbReference type="HAMAP" id="MF_01161">
    <property type="entry name" value="tRNA_Ile_lys_synt"/>
    <property type="match status" value="1"/>
</dbReference>
<keyword evidence="4" id="KW-0067">ATP-binding</keyword>
<evidence type="ECO:0000256" key="4">
    <source>
        <dbReference type="ARBA" id="ARBA00022840"/>
    </source>
</evidence>
<comment type="caution">
    <text evidence="8">The sequence shown here is derived from an EMBL/GenBank/DDBJ whole genome shotgun (WGS) entry which is preliminary data.</text>
</comment>
<dbReference type="GO" id="GO:0032267">
    <property type="term" value="F:tRNA(Ile)-lysidine synthase activity"/>
    <property type="evidence" value="ECO:0007669"/>
    <property type="project" value="UniProtKB-EC"/>
</dbReference>
<comment type="catalytic activity">
    <reaction evidence="5 6">
        <text>cytidine(34) in tRNA(Ile2) + L-lysine + ATP = lysidine(34) in tRNA(Ile2) + AMP + diphosphate + H(+)</text>
        <dbReference type="Rhea" id="RHEA:43744"/>
        <dbReference type="Rhea" id="RHEA-COMP:10625"/>
        <dbReference type="Rhea" id="RHEA-COMP:10670"/>
        <dbReference type="ChEBI" id="CHEBI:15378"/>
        <dbReference type="ChEBI" id="CHEBI:30616"/>
        <dbReference type="ChEBI" id="CHEBI:32551"/>
        <dbReference type="ChEBI" id="CHEBI:33019"/>
        <dbReference type="ChEBI" id="CHEBI:82748"/>
        <dbReference type="ChEBI" id="CHEBI:83665"/>
        <dbReference type="ChEBI" id="CHEBI:456215"/>
        <dbReference type="EC" id="6.3.4.19"/>
    </reaction>
</comment>
<keyword evidence="1 6" id="KW-0436">Ligase</keyword>
<keyword evidence="6" id="KW-0963">Cytoplasm</keyword>
<evidence type="ECO:0000259" key="7">
    <source>
        <dbReference type="Pfam" id="PF01171"/>
    </source>
</evidence>
<protein>
    <recommendedName>
        <fullName evidence="6">tRNA(Ile)-lysidine synthase</fullName>
        <ecNumber evidence="6">6.3.4.19</ecNumber>
    </recommendedName>
    <alternativeName>
        <fullName evidence="6">tRNA(Ile)-2-lysyl-cytidine synthase</fullName>
    </alternativeName>
    <alternativeName>
        <fullName evidence="6">tRNA(Ile)-lysidine synthetase</fullName>
    </alternativeName>
</protein>
<dbReference type="InterPro" id="IPR011063">
    <property type="entry name" value="TilS/TtcA_N"/>
</dbReference>
<dbReference type="Proteomes" id="UP000005583">
    <property type="component" value="Unassembled WGS sequence"/>
</dbReference>
<evidence type="ECO:0000256" key="6">
    <source>
        <dbReference type="HAMAP-Rule" id="MF_01161"/>
    </source>
</evidence>
<dbReference type="HOGENOM" id="CLU_018869_0_2_9"/>
<comment type="function">
    <text evidence="6">Ligates lysine onto the cytidine present at position 34 of the AUA codon-specific tRNA(Ile) that contains the anticodon CAU, in an ATP-dependent manner. Cytidine is converted to lysidine, thus changing the amino acid specificity of the tRNA from methionine to isoleucine.</text>
</comment>
<dbReference type="AlphaFoldDB" id="C2EQT2"/>
<dbReference type="PATRIC" id="fig|525365.8.peg.1163"/>
<comment type="subcellular location">
    <subcellularLocation>
        <location evidence="6">Cytoplasm</location>
    </subcellularLocation>
</comment>
<evidence type="ECO:0000313" key="9">
    <source>
        <dbReference type="Proteomes" id="UP000005583"/>
    </source>
</evidence>
<name>C2EQT2_9LACO</name>
<comment type="similarity">
    <text evidence="6">Belongs to the tRNA(Ile)-lysidine synthase family.</text>
</comment>
<dbReference type="OrthoDB" id="9807403at2"/>
<feature type="domain" description="tRNA(Ile)-lysidine/2-thiocytidine synthase N-terminal" evidence="7">
    <location>
        <begin position="18"/>
        <end position="198"/>
    </location>
</feature>
<dbReference type="InterPro" id="IPR014729">
    <property type="entry name" value="Rossmann-like_a/b/a_fold"/>
</dbReference>
<dbReference type="InterPro" id="IPR012795">
    <property type="entry name" value="tRNA_Ile_lys_synt_N"/>
</dbReference>
<evidence type="ECO:0000256" key="2">
    <source>
        <dbReference type="ARBA" id="ARBA00022694"/>
    </source>
</evidence>
<keyword evidence="9" id="KW-1185">Reference proteome</keyword>
<accession>C2EQT2</accession>
<evidence type="ECO:0000313" key="8">
    <source>
        <dbReference type="EMBL" id="EEJ71085.1"/>
    </source>
</evidence>